<dbReference type="VEuPathDB" id="TrichDB:TVAG_209870"/>
<dbReference type="SMR" id="A2G8M0"/>
<dbReference type="SUPFAM" id="SSF53474">
    <property type="entry name" value="alpha/beta-Hydrolases"/>
    <property type="match status" value="1"/>
</dbReference>
<dbReference type="Pfam" id="PF22749">
    <property type="entry name" value="Arb2"/>
    <property type="match status" value="1"/>
</dbReference>
<dbReference type="VEuPathDB" id="TrichDB:TVAGG3_0574640"/>
<dbReference type="KEGG" id="tva:4744144"/>
<evidence type="ECO:0000259" key="1">
    <source>
        <dbReference type="Pfam" id="PF22749"/>
    </source>
</evidence>
<sequence>MSIPAEDIWHDEGLNLDFHFNEQGFFVDNEGKRILDHPKGFQNNDLFGDWLHAYVERQMTKEGLLSRLIPEDNGSPIWYTPGAFNQADKLLVIICGSGRIPAGLLSVGVCAYHGLDMGSDLPWIRWAKSRNMEVVILNPNHIGYRQLKKKYNTYGSSEHCLAVFEDLIIPSSPNNVYVLAHSMGGECVCDICNNFQEWYIQHVKATALTDAVEDVIKNKTGFTHNYLKTRMIDWVGSSEEGNTKLPPSKLCAHRSAGTKDHPLTTGKAKDYIIEWFEKLGA</sequence>
<dbReference type="PANTHER" id="PTHR21357">
    <property type="entry name" value="FAM172 FAMILY PROTEIN HOMOLOG CG10038"/>
    <property type="match status" value="1"/>
</dbReference>
<keyword evidence="3" id="KW-1185">Reference proteome</keyword>
<dbReference type="eggNOG" id="KOG3967">
    <property type="taxonomic scope" value="Eukaryota"/>
</dbReference>
<evidence type="ECO:0000313" key="2">
    <source>
        <dbReference type="EMBL" id="EAX86499.1"/>
    </source>
</evidence>
<gene>
    <name evidence="2" type="ORF">TVAG_209870</name>
</gene>
<dbReference type="Proteomes" id="UP000001542">
    <property type="component" value="Unassembled WGS sequence"/>
</dbReference>
<evidence type="ECO:0000313" key="3">
    <source>
        <dbReference type="Proteomes" id="UP000001542"/>
    </source>
</evidence>
<dbReference type="GO" id="GO:0005634">
    <property type="term" value="C:nucleus"/>
    <property type="evidence" value="ECO:0000318"/>
    <property type="project" value="GO_Central"/>
</dbReference>
<feature type="domain" description="Arb2" evidence="1">
    <location>
        <begin position="156"/>
        <end position="239"/>
    </location>
</feature>
<dbReference type="EMBL" id="DS114635">
    <property type="protein sequence ID" value="EAX86499.1"/>
    <property type="molecule type" value="Genomic_DNA"/>
</dbReference>
<proteinExistence type="predicted"/>
<dbReference type="GO" id="GO:0031048">
    <property type="term" value="P:regulatory ncRNA-mediated heterochromatin formation"/>
    <property type="evidence" value="ECO:0000318"/>
    <property type="project" value="GO_Central"/>
</dbReference>
<organism evidence="2 3">
    <name type="scientific">Trichomonas vaginalis (strain ATCC PRA-98 / G3)</name>
    <dbReference type="NCBI Taxonomy" id="412133"/>
    <lineage>
        <taxon>Eukaryota</taxon>
        <taxon>Metamonada</taxon>
        <taxon>Parabasalia</taxon>
        <taxon>Trichomonadida</taxon>
        <taxon>Trichomonadidae</taxon>
        <taxon>Trichomonas</taxon>
    </lineage>
</organism>
<dbReference type="RefSeq" id="XP_001299429.1">
    <property type="nucleotide sequence ID" value="XM_001299428.1"/>
</dbReference>
<dbReference type="InterPro" id="IPR048263">
    <property type="entry name" value="Arb2"/>
</dbReference>
<reference evidence="2" key="1">
    <citation type="submission" date="2006-10" db="EMBL/GenBank/DDBJ databases">
        <authorList>
            <person name="Amadeo P."/>
            <person name="Zhao Q."/>
            <person name="Wortman J."/>
            <person name="Fraser-Liggett C."/>
            <person name="Carlton J."/>
        </authorList>
    </citation>
    <scope>NUCLEOTIDE SEQUENCE</scope>
    <source>
        <strain evidence="2">G3</strain>
    </source>
</reference>
<dbReference type="OrthoDB" id="421951at2759"/>
<dbReference type="AlphaFoldDB" id="A2G8M0"/>
<dbReference type="InterPro" id="IPR053858">
    <property type="entry name" value="Arb2_dom"/>
</dbReference>
<dbReference type="InterPro" id="IPR029058">
    <property type="entry name" value="AB_hydrolase_fold"/>
</dbReference>
<name>A2G8M0_TRIV3</name>
<accession>A2G8M0</accession>
<protein>
    <recommendedName>
        <fullName evidence="1">Arb2 domain-containing protein</fullName>
    </recommendedName>
</protein>
<reference evidence="2" key="2">
    <citation type="journal article" date="2007" name="Science">
        <title>Draft genome sequence of the sexually transmitted pathogen Trichomonas vaginalis.</title>
        <authorList>
            <person name="Carlton J.M."/>
            <person name="Hirt R.P."/>
            <person name="Silva J.C."/>
            <person name="Delcher A.L."/>
            <person name="Schatz M."/>
            <person name="Zhao Q."/>
            <person name="Wortman J.R."/>
            <person name="Bidwell S.L."/>
            <person name="Alsmark U.C.M."/>
            <person name="Besteiro S."/>
            <person name="Sicheritz-Ponten T."/>
            <person name="Noel C.J."/>
            <person name="Dacks J.B."/>
            <person name="Foster P.G."/>
            <person name="Simillion C."/>
            <person name="Van de Peer Y."/>
            <person name="Miranda-Saavedra D."/>
            <person name="Barton G.J."/>
            <person name="Westrop G.D."/>
            <person name="Mueller S."/>
            <person name="Dessi D."/>
            <person name="Fiori P.L."/>
            <person name="Ren Q."/>
            <person name="Paulsen I."/>
            <person name="Zhang H."/>
            <person name="Bastida-Corcuera F.D."/>
            <person name="Simoes-Barbosa A."/>
            <person name="Brown M.T."/>
            <person name="Hayes R.D."/>
            <person name="Mukherjee M."/>
            <person name="Okumura C.Y."/>
            <person name="Schneider R."/>
            <person name="Smith A.J."/>
            <person name="Vanacova S."/>
            <person name="Villalvazo M."/>
            <person name="Haas B.J."/>
            <person name="Pertea M."/>
            <person name="Feldblyum T.V."/>
            <person name="Utterback T.R."/>
            <person name="Shu C.L."/>
            <person name="Osoegawa K."/>
            <person name="de Jong P.J."/>
            <person name="Hrdy I."/>
            <person name="Horvathova L."/>
            <person name="Zubacova Z."/>
            <person name="Dolezal P."/>
            <person name="Malik S.B."/>
            <person name="Logsdon J.M. Jr."/>
            <person name="Henze K."/>
            <person name="Gupta A."/>
            <person name="Wang C.C."/>
            <person name="Dunne R.L."/>
            <person name="Upcroft J.A."/>
            <person name="Upcroft P."/>
            <person name="White O."/>
            <person name="Salzberg S.L."/>
            <person name="Tang P."/>
            <person name="Chiu C.-H."/>
            <person name="Lee Y.-S."/>
            <person name="Embley T.M."/>
            <person name="Coombs G.H."/>
            <person name="Mottram J.C."/>
            <person name="Tachezy J."/>
            <person name="Fraser-Liggett C.M."/>
            <person name="Johnson P.J."/>
        </authorList>
    </citation>
    <scope>NUCLEOTIDE SEQUENCE [LARGE SCALE GENOMIC DNA]</scope>
    <source>
        <strain evidence="2">G3</strain>
    </source>
</reference>
<dbReference type="InParanoid" id="A2G8M0"/>
<dbReference type="PANTHER" id="PTHR21357:SF4">
    <property type="entry name" value="FAM172 FAMILY PROTEIN HOMOLOG CG10038"/>
    <property type="match status" value="1"/>
</dbReference>